<gene>
    <name evidence="2" type="ORF">FCN74_11145</name>
</gene>
<dbReference type="AlphaFoldDB" id="A0A4U5TPA5"/>
<evidence type="ECO:0000313" key="2">
    <source>
        <dbReference type="EMBL" id="TKS55501.1"/>
    </source>
</evidence>
<dbReference type="Gene3D" id="1.20.80.10">
    <property type="match status" value="1"/>
</dbReference>
<evidence type="ECO:0000259" key="1">
    <source>
        <dbReference type="PROSITE" id="PS51228"/>
    </source>
</evidence>
<sequence>MDLSKLKGKEVELAFHKAYKAVSETQHRFKQDTLLYFYAYYKHATKEFNIELKHHPHNGAQLVSAFKMNALFQVRHLSVKQAKIKYVKLAVKYLGDDFLKA</sequence>
<dbReference type="RefSeq" id="WP_138932686.1">
    <property type="nucleotide sequence ID" value="NZ_SWMU01000005.1"/>
</dbReference>
<dbReference type="InterPro" id="IPR014352">
    <property type="entry name" value="FERM/acyl-CoA-bd_prot_sf"/>
</dbReference>
<accession>A0A4U5TPA5</accession>
<dbReference type="SUPFAM" id="SSF47027">
    <property type="entry name" value="Acyl-CoA binding protein"/>
    <property type="match status" value="1"/>
</dbReference>
<name>A0A4U5TPA5_9FLAO</name>
<keyword evidence="3" id="KW-1185">Reference proteome</keyword>
<evidence type="ECO:0000313" key="3">
    <source>
        <dbReference type="Proteomes" id="UP000306552"/>
    </source>
</evidence>
<dbReference type="InterPro" id="IPR035984">
    <property type="entry name" value="Acyl-CoA-binding_sf"/>
</dbReference>
<feature type="domain" description="ACB" evidence="1">
    <location>
        <begin position="11"/>
        <end position="99"/>
    </location>
</feature>
<proteinExistence type="predicted"/>
<dbReference type="InterPro" id="IPR000582">
    <property type="entry name" value="Acyl-CoA-binding_protein"/>
</dbReference>
<dbReference type="Pfam" id="PF00887">
    <property type="entry name" value="ACBP"/>
    <property type="match status" value="1"/>
</dbReference>
<dbReference type="Proteomes" id="UP000306552">
    <property type="component" value="Unassembled WGS sequence"/>
</dbReference>
<organism evidence="2 3">
    <name type="scientific">Mesohalobacter halotolerans</name>
    <dbReference type="NCBI Taxonomy" id="1883405"/>
    <lineage>
        <taxon>Bacteria</taxon>
        <taxon>Pseudomonadati</taxon>
        <taxon>Bacteroidota</taxon>
        <taxon>Flavobacteriia</taxon>
        <taxon>Flavobacteriales</taxon>
        <taxon>Flavobacteriaceae</taxon>
        <taxon>Mesohalobacter</taxon>
    </lineage>
</organism>
<dbReference type="PROSITE" id="PS51228">
    <property type="entry name" value="ACB_2"/>
    <property type="match status" value="1"/>
</dbReference>
<protein>
    <submittedName>
        <fullName evidence="2">Acyl-CoA-binding protein</fullName>
    </submittedName>
</protein>
<reference evidence="2 3" key="1">
    <citation type="submission" date="2019-04" db="EMBL/GenBank/DDBJ databases">
        <title>Psychroflexus halotolerans sp. nov., isolated from a marine solar saltern.</title>
        <authorList>
            <person name="Feng X."/>
        </authorList>
    </citation>
    <scope>NUCLEOTIDE SEQUENCE [LARGE SCALE GENOMIC DNA]</scope>
    <source>
        <strain evidence="2 3">WDS2C27</strain>
    </source>
</reference>
<dbReference type="OrthoDB" id="981216at2"/>
<dbReference type="GO" id="GO:0000062">
    <property type="term" value="F:fatty-acyl-CoA binding"/>
    <property type="evidence" value="ECO:0007669"/>
    <property type="project" value="InterPro"/>
</dbReference>
<dbReference type="EMBL" id="SWMU01000005">
    <property type="protein sequence ID" value="TKS55501.1"/>
    <property type="molecule type" value="Genomic_DNA"/>
</dbReference>
<comment type="caution">
    <text evidence="2">The sequence shown here is derived from an EMBL/GenBank/DDBJ whole genome shotgun (WGS) entry which is preliminary data.</text>
</comment>